<dbReference type="Proteomes" id="UP000887579">
    <property type="component" value="Unplaced"/>
</dbReference>
<reference evidence="2" key="1">
    <citation type="submission" date="2022-11" db="UniProtKB">
        <authorList>
            <consortium name="WormBaseParasite"/>
        </authorList>
    </citation>
    <scope>IDENTIFICATION</scope>
</reference>
<organism evidence="1 2">
    <name type="scientific">Panagrolaimus sp. ES5</name>
    <dbReference type="NCBI Taxonomy" id="591445"/>
    <lineage>
        <taxon>Eukaryota</taxon>
        <taxon>Metazoa</taxon>
        <taxon>Ecdysozoa</taxon>
        <taxon>Nematoda</taxon>
        <taxon>Chromadorea</taxon>
        <taxon>Rhabditida</taxon>
        <taxon>Tylenchina</taxon>
        <taxon>Panagrolaimomorpha</taxon>
        <taxon>Panagrolaimoidea</taxon>
        <taxon>Panagrolaimidae</taxon>
        <taxon>Panagrolaimus</taxon>
    </lineage>
</organism>
<evidence type="ECO:0000313" key="2">
    <source>
        <dbReference type="WBParaSite" id="ES5_v2.g741.t1"/>
    </source>
</evidence>
<sequence>MHLKTININGFRSYCEKTTLDNFSKQFNVVVGQNGSGKSNFFAAIQFVLGNEFSNLTADDRQSFLHQGTGGRTTSASVELIFDNTDRRMSAVDANEFTISRTITAKKDQYFVDGRIVTRSDITNLMESAGFSKSNQYYIVKQGKIAELATASDEYRLKVLKEVAGTQIYDNKKVESLKMLDTIKVKMEESVLLLEFMDKRLKTLESEKEELKEYQKYDKLRRALEYTLLKTEVNDYKKEFDTLSKERQELQATLNDVEKLKFDYSKKVSALESDLQSLEIRERRLSTELSNIREEERQLESDRALTTLESKDLEDQVNQEHDSREVAQQKLEKLQEDIKVKERELEDIQPRYNKLLEKQAEIFAELNNVKRKRGELLAKTGGEKGYATAEERDRALNQKIMLLNQRIEDLKDNIENFSKAYDNEKVMKAETDERIQEIETKIEENITRMDELSNQDDTLRQQIDAATRIFHEKQLAHKEVTDQLAEQEAQFSHIETSFYRMLPKAVSEGIRNMNTIIEDLKQRNTNGKYNEYINGYHGLVIKLMSAENPYFKALEVTAGSTLTHHVVDNERHAMFFLDEINKRRMTGQCTFFALNRVYAPEQRPLRDREGRHLLSVVKYSEKFNSVFRSIFGGTILVKDITTGRKIARNEQFNCITFDGDEINCSGPMTGGYVDSRKSRLDTMKNLKRFEPALEELKKRSQLLSKECIERENELSDLRMKLFNNEQERTFLQREHNNITAEKRELFELNNRLRRNMETKDREFIEHNHSLHELETRRNEMQAQIGTPLTTTSSSQEATELIQIEALFKKQSAKAEEILKEVSNLQVRKNELENELGSKLYRQREDLKMV</sequence>
<dbReference type="WBParaSite" id="ES5_v2.g741.t1">
    <property type="protein sequence ID" value="ES5_v2.g741.t1"/>
    <property type="gene ID" value="ES5_v2.g741"/>
</dbReference>
<protein>
    <submittedName>
        <fullName evidence="2">Structural maintenance of chromosomes protein 3</fullName>
    </submittedName>
</protein>
<name>A0AC34GRK7_9BILA</name>
<evidence type="ECO:0000313" key="1">
    <source>
        <dbReference type="Proteomes" id="UP000887579"/>
    </source>
</evidence>
<accession>A0AC34GRK7</accession>
<proteinExistence type="predicted"/>